<keyword evidence="2" id="KW-1185">Reference proteome</keyword>
<comment type="caution">
    <text evidence="1">The sequence shown here is derived from an EMBL/GenBank/DDBJ whole genome shotgun (WGS) entry which is preliminary data.</text>
</comment>
<dbReference type="EMBL" id="JBHTEC010000011">
    <property type="protein sequence ID" value="MFD0289670.1"/>
    <property type="molecule type" value="Genomic_DNA"/>
</dbReference>
<organism evidence="1 2">
    <name type="scientific">Streptomyces lutosisoli</name>
    <dbReference type="NCBI Taxonomy" id="2665721"/>
    <lineage>
        <taxon>Bacteria</taxon>
        <taxon>Bacillati</taxon>
        <taxon>Actinomycetota</taxon>
        <taxon>Actinomycetes</taxon>
        <taxon>Kitasatosporales</taxon>
        <taxon>Streptomycetaceae</taxon>
        <taxon>Streptomyces</taxon>
    </lineage>
</organism>
<accession>A0ABW2W1L9</accession>
<evidence type="ECO:0008006" key="3">
    <source>
        <dbReference type="Google" id="ProtNLM"/>
    </source>
</evidence>
<reference evidence="2" key="1">
    <citation type="journal article" date="2019" name="Int. J. Syst. Evol. Microbiol.">
        <title>The Global Catalogue of Microorganisms (GCM) 10K type strain sequencing project: providing services to taxonomists for standard genome sequencing and annotation.</title>
        <authorList>
            <consortium name="The Broad Institute Genomics Platform"/>
            <consortium name="The Broad Institute Genome Sequencing Center for Infectious Disease"/>
            <person name="Wu L."/>
            <person name="Ma J."/>
        </authorList>
    </citation>
    <scope>NUCLEOTIDE SEQUENCE [LARGE SCALE GENOMIC DNA]</scope>
    <source>
        <strain evidence="2">CGMCC 4.7198</strain>
    </source>
</reference>
<sequence>MLGWAAEEKLLTFAGARVTRVAGCCGLVGDFGMEKGHYEVSAAIAETHLLPTIRAHPDAVVLADGMSCTVQLDDLARVPAVTLPSCSPLDSTRGDRARACWMRAAEKFPFRNRWTRVLSQIPA</sequence>
<protein>
    <recommendedName>
        <fullName evidence="3">Cysteine-rich domain-containing protein</fullName>
    </recommendedName>
</protein>
<evidence type="ECO:0000313" key="2">
    <source>
        <dbReference type="Proteomes" id="UP001596957"/>
    </source>
</evidence>
<dbReference type="RefSeq" id="WP_381263034.1">
    <property type="nucleotide sequence ID" value="NZ_JBHTBI010000071.1"/>
</dbReference>
<evidence type="ECO:0000313" key="1">
    <source>
        <dbReference type="EMBL" id="MFD0289670.1"/>
    </source>
</evidence>
<proteinExistence type="predicted"/>
<name>A0ABW2W1L9_9ACTN</name>
<gene>
    <name evidence="1" type="ORF">ACFQZP_50435</name>
</gene>
<dbReference type="Proteomes" id="UP001596957">
    <property type="component" value="Unassembled WGS sequence"/>
</dbReference>